<evidence type="ECO:0000256" key="6">
    <source>
        <dbReference type="ARBA" id="ARBA00022737"/>
    </source>
</evidence>
<dbReference type="Pfam" id="PF05406">
    <property type="entry name" value="WGR"/>
    <property type="match status" value="1"/>
</dbReference>
<sequence length="2540" mass="294999">MNRNLRSNRAKKEQILKKDQVILCKVETEFTLYKLLQDWNENEEEFHVTELVPFEKKKKSKQQYKCNGYTTIPSQTKWVDIEGISVIHSDETIYVVDMEIYKQSQRSLIKDLKQKVKQSQKKFDDDEEESNDKPIKKKARKSAQQKTQVESQFSQYEEESSEQSSSAEAEPVPKKQRQSRKTEEKDKKKGKKRKRKMNENLKNLKSFSTQFEGTEDHFIDYDSTRMNNKEIIRAANTGNKALMDQILFEAKRISNYYDRWGPEYDISIFDILFRRQDKQLLTHFLQNATKRNRFYADLPCQLKEIDTGYNNKQAYGVKLRKVALGRGNREGNNAFVYDLNYHFDSNQVCRRLLEIETNCEMYEQLFIYLKSSKYDHYLIENVAFAVRCGNIKSAKFLIKYALTNNLDGYGFNYLHHDALDDNFSTYKLDQIKKISITKKTQNDFLITPIHCACINPSEQFLKYFMEQTMEYNIQDENGSKPIHYAAVSQTSNCLEYLLANGVDAREGNKFLDTPLMLAAKYGRSHNVKLLVVNTNLKAKNKEGNSAIHFASQNGHVECVKILIENGLLINFAGRNRMTALHYAAAYNHLELVEYLLDEGARINAKDKFGRTPLIMAARNGNLAILSKLLYYGADFKISDSSKNNAIHHAAAYGFLDCIQTLIEAGADQNEFNSWKLKPLNVAQAKNHIGIVKALLKLESTDVNCIDDDGLTLVAGLIKQFDQSVEQFEFIKYIIAEKKADINIQDKFGKTCLQHALSCTFSDLLIDLIQLLIDHGADINSQDKDGRSSLLHAINGQQSKIQDKLIKLLIANGANINSQEKENGLTPFSLLLSKKNYKLCLELLQENQIDLNIVNREDKTLLHIMIENQYFYDDLGIQLFQIILDKINPSLLHQPDIQGFVPHLKVIQIFVTSIASKIEQEFQSNIVKAKNEIFQDIENEYKYKFQKELLQEGQQAQKTFEERLSEQITQESIMMPNKQEKVIENLFKNQVNVSGGLFQNQQTVGQIQQVQQQGLNIPMNTMVQQNNLFGRPQNQTTFGYGQQQQQSNRFAQPQQQQQNIFAQPQPQTTFGFGNSNNLFSSNQGSSVFQNQSSNFGFSNNNFGTSNCNYNNNQGYSNYNQTPQQQFQNEIQKRLQNADCKLYASYFQYDVISVQVGISVKKQNQLEMKRIEDGYFYQNQMFKQLKHLIQKGANINSNVMTQRSYNQTAVQNNTNIFHLIFESFPSISFVKELLQIFPNEMLTQRDQFGTPLHYFFKCFNHNLVILHRNDETSFSFLDYVIKLGLDFNDRNSHGNTPTLMIALKYNYSWHALLVKLISLGGQLNDVNNQNQVPLNQFVEKTDLQTVKVFLSEFKVDPNYQDQKGRTSLHFAINFSNPNANASFQMEQQLIKFGAKCDIKDIYGRTPLFYSFTKFNEPTSTNEIDPFESVSSLLAFKECDVNVLDRYQRSPLHYAALRGSAISGRYMIKMGAAVDTPDIYKNTPIAYSFFKHANFSTMLIDNKVDVNKVINIVSLSDLRQQKEKMYREEIKTDPEIDQLMIIEDENERVKQAAQNQQQQLQVQIDDESDDDYQEDDEYSEGNSCDDGSEKNVFYSRKRDKQKLQQQQQKILPQFERSQSDKITQRERLILQKIQQKISQDLDLPQHLHNNLQTGEYSYFSQAIKFGWQGVAYLLISDGYEFVNAIQDAINANQFQLVLTLLMKVKNEKDLSKLNSNGQNLFHLFAIYSAKVPADLLSEIVEQFEQKNISPYVQDNNQKLPLHDAISKNNDLLVEYFLYNRKCDPNLMDNTDNNAFTLLFQRNQNYNFDRMMQLGLKMDVKFKILNTNSYIKPFMYLVDHLKIYDSWKLQKFVDYGIDINEQNHQGQTALNIAIKNNNLEFVKFLIRQPSFNTQLQMRDNEGKTPIHHVVLPLDFGSYENVEMLKILMTIFDYNLKDNNGLTPLDYALIFDAQLMKDELLANNAHHTRSLRQQRMATSVIATALWPDHEVDFEEDALQFLEKKNIQIEAEIDNKQIVDQQAKIAKGDLSVYDDQDYGLWQCLLSKVDIVNRNFHKNVFYKMQILFDKNRNNYILFTKWGQIGEQGQFQMTPFENLETTIKEFCKIFAAKTGGNNWKLIKSGEEEFDKKPEKYQLIKCQNNKSYKSLLEPFDLSEQSPYPKCKLDTSIYKVIEQFSQVKLYQQELQSHQFDTGFVPIEKLDKNTILKAKEILLELKEIVLEVNLYMNQIDVDLKRLQQYYSEINDKSARYYELIPKVQMRQNLLPLLETQEIINEQLQLLELLLNVEQAIKILLGANYNLNSIHPITYCFNALNIKMLTLNTSDLEYKMIQTYIQRTQSVTIANIFAIERKGEAQKFDKFNQGPRILLWHGSKISNFMSLLALGLKIAPSWAVNTGAMFGKGIYFADQFSKSYNYTQDYSINHRYNQFYGNQNNTNQYQKYRYLLLCEVSCMNQIDAYNEPHKNCLEYQKPEYTLKAVGSKGPDPMSQIKMPNGCVVPIGQIVSNSIPHQIQERTKNISFYTQNSEYIVYDESRVKMRYLVQIYQ</sequence>
<dbReference type="PROSITE" id="PS50088">
    <property type="entry name" value="ANK_REPEAT"/>
    <property type="match status" value="10"/>
</dbReference>
<dbReference type="GO" id="GO:0006302">
    <property type="term" value="P:double-strand break repair"/>
    <property type="evidence" value="ECO:0000318"/>
    <property type="project" value="GO_Central"/>
</dbReference>
<keyword evidence="3 16" id="KW-0808">Transferase</keyword>
<evidence type="ECO:0000256" key="8">
    <source>
        <dbReference type="ARBA" id="ARBA00022771"/>
    </source>
</evidence>
<keyword evidence="8" id="KW-0863">Zinc-finger</keyword>
<evidence type="ECO:0000256" key="15">
    <source>
        <dbReference type="PROSITE-ProRule" id="PRU00023"/>
    </source>
</evidence>
<dbReference type="PROSITE" id="PS51977">
    <property type="entry name" value="WGR"/>
    <property type="match status" value="1"/>
</dbReference>
<dbReference type="RefSeq" id="XP_001442567.1">
    <property type="nucleotide sequence ID" value="XM_001442530.2"/>
</dbReference>
<evidence type="ECO:0000256" key="11">
    <source>
        <dbReference type="ARBA" id="ARBA00023125"/>
    </source>
</evidence>
<dbReference type="FunFam" id="1.25.40.20:FF:000711">
    <property type="entry name" value="Poly [ADP-ribose] polymerase"/>
    <property type="match status" value="1"/>
</dbReference>
<feature type="repeat" description="ANK" evidence="15">
    <location>
        <begin position="1361"/>
        <end position="1399"/>
    </location>
</feature>
<dbReference type="InterPro" id="IPR012317">
    <property type="entry name" value="Poly(ADP-ribose)pol_cat_dom"/>
</dbReference>
<keyword evidence="2 16" id="KW-0328">Glycosyltransferase</keyword>
<evidence type="ECO:0000256" key="9">
    <source>
        <dbReference type="ARBA" id="ARBA00022833"/>
    </source>
</evidence>
<dbReference type="OMA" id="MEQTMEY"/>
<evidence type="ECO:0000256" key="18">
    <source>
        <dbReference type="SAM" id="MobiDB-lite"/>
    </source>
</evidence>
<dbReference type="FunFam" id="1.25.40.20:FF:001076">
    <property type="entry name" value="Poly [ADP-ribose] polymerase"/>
    <property type="match status" value="1"/>
</dbReference>
<dbReference type="Pfam" id="PF02877">
    <property type="entry name" value="PARP_reg"/>
    <property type="match status" value="1"/>
</dbReference>
<dbReference type="PROSITE" id="PS50297">
    <property type="entry name" value="ANK_REP_REGION"/>
    <property type="match status" value="6"/>
</dbReference>
<dbReference type="FunFam" id="1.20.142.10:FF:000002">
    <property type="entry name" value="Poly [ADP-ribose] polymerase"/>
    <property type="match status" value="1"/>
</dbReference>
<keyword evidence="15" id="KW-0040">ANK repeat</keyword>
<dbReference type="SMART" id="SM00248">
    <property type="entry name" value="ANK"/>
    <property type="match status" value="21"/>
</dbReference>
<dbReference type="InterPro" id="IPR036770">
    <property type="entry name" value="Ankyrin_rpt-contain_sf"/>
</dbReference>
<protein>
    <recommendedName>
        <fullName evidence="16">Poly [ADP-ribose] polymerase</fullName>
        <shortName evidence="16">PARP</shortName>
        <ecNumber evidence="16">2.4.2.-</ecNumber>
    </recommendedName>
</protein>
<dbReference type="FunFam" id="1.25.40.20:FF:000714">
    <property type="entry name" value="Poly [ADP-ribose] polymerase"/>
    <property type="match status" value="1"/>
</dbReference>
<dbReference type="PANTHER" id="PTHR10459:SF60">
    <property type="entry name" value="POLY [ADP-RIBOSE] POLYMERASE 2"/>
    <property type="match status" value="1"/>
</dbReference>
<feature type="repeat" description="ANK" evidence="15">
    <location>
        <begin position="608"/>
        <end position="640"/>
    </location>
</feature>
<dbReference type="InParanoid" id="A0CWK3"/>
<feature type="domain" description="WGR" evidence="21">
    <location>
        <begin position="2023"/>
        <end position="2128"/>
    </location>
</feature>
<dbReference type="GO" id="GO:0003950">
    <property type="term" value="F:NAD+ poly-ADP-ribosyltransferase activity"/>
    <property type="evidence" value="ECO:0000318"/>
    <property type="project" value="GO_Central"/>
</dbReference>
<dbReference type="KEGG" id="ptm:GSPATT00001373001"/>
<dbReference type="GO" id="GO:0016779">
    <property type="term" value="F:nucleotidyltransferase activity"/>
    <property type="evidence" value="ECO:0007669"/>
    <property type="project" value="UniProtKB-KW"/>
</dbReference>
<dbReference type="InterPro" id="IPR008893">
    <property type="entry name" value="WGR_domain"/>
</dbReference>
<dbReference type="InterPro" id="IPR050800">
    <property type="entry name" value="ARTD/PARP"/>
</dbReference>
<feature type="domain" description="PARP catalytic" evidence="19">
    <location>
        <begin position="2299"/>
        <end position="2540"/>
    </location>
</feature>
<dbReference type="PROSITE" id="PS51060">
    <property type="entry name" value="PARP_ALPHA_HD"/>
    <property type="match status" value="1"/>
</dbReference>
<dbReference type="GO" id="GO:0003677">
    <property type="term" value="F:DNA binding"/>
    <property type="evidence" value="ECO:0007669"/>
    <property type="project" value="UniProtKB-KW"/>
</dbReference>
<comment type="subcellular location">
    <subcellularLocation>
        <location evidence="1">Nucleus</location>
    </subcellularLocation>
</comment>
<keyword evidence="4" id="KW-0548">Nucleotidyltransferase</keyword>
<dbReference type="SUPFAM" id="SSF47587">
    <property type="entry name" value="Domain of poly(ADP-ribose) polymerase"/>
    <property type="match status" value="1"/>
</dbReference>
<feature type="repeat" description="ANK" evidence="15">
    <location>
        <begin position="575"/>
        <end position="607"/>
    </location>
</feature>
<dbReference type="FunFam" id="1.25.40.20:FF:001070">
    <property type="entry name" value="Poly [ADP-ribose] polymerase"/>
    <property type="match status" value="1"/>
</dbReference>
<dbReference type="SUPFAM" id="SSF56399">
    <property type="entry name" value="ADP-ribosylation"/>
    <property type="match status" value="1"/>
</dbReference>
<keyword evidence="9" id="KW-0862">Zinc</keyword>
<feature type="repeat" description="ANK" evidence="15">
    <location>
        <begin position="542"/>
        <end position="574"/>
    </location>
</feature>
<gene>
    <name evidence="22" type="ORF">GSPATT00001373001</name>
</gene>
<evidence type="ECO:0000256" key="1">
    <source>
        <dbReference type="ARBA" id="ARBA00004123"/>
    </source>
</evidence>
<evidence type="ECO:0000313" key="22">
    <source>
        <dbReference type="EMBL" id="CAK75170.1"/>
    </source>
</evidence>
<keyword evidence="17" id="KW-0175">Coiled coil</keyword>
<dbReference type="Pfam" id="PF00644">
    <property type="entry name" value="PARP"/>
    <property type="match status" value="1"/>
</dbReference>
<feature type="repeat" description="ANK" evidence="15">
    <location>
        <begin position="1861"/>
        <end position="1883"/>
    </location>
</feature>
<dbReference type="SUPFAM" id="SSF48403">
    <property type="entry name" value="Ankyrin repeat"/>
    <property type="match status" value="4"/>
</dbReference>
<proteinExistence type="inferred from homology"/>
<dbReference type="HOGENOM" id="CLU_227826_0_0_1"/>
<feature type="repeat" description="ANK" evidence="15">
    <location>
        <begin position="641"/>
        <end position="673"/>
    </location>
</feature>
<dbReference type="SMART" id="SM00773">
    <property type="entry name" value="WGR"/>
    <property type="match status" value="1"/>
</dbReference>
<organism evidence="22 23">
    <name type="scientific">Paramecium tetraurelia</name>
    <dbReference type="NCBI Taxonomy" id="5888"/>
    <lineage>
        <taxon>Eukaryota</taxon>
        <taxon>Sar</taxon>
        <taxon>Alveolata</taxon>
        <taxon>Ciliophora</taxon>
        <taxon>Intramacronucleata</taxon>
        <taxon>Oligohymenophorea</taxon>
        <taxon>Peniculida</taxon>
        <taxon>Parameciidae</taxon>
        <taxon>Paramecium</taxon>
    </lineage>
</organism>
<feature type="repeat" description="ANK" evidence="15">
    <location>
        <begin position="747"/>
        <end position="783"/>
    </location>
</feature>
<evidence type="ECO:0000313" key="23">
    <source>
        <dbReference type="Proteomes" id="UP000000600"/>
    </source>
</evidence>
<evidence type="ECO:0000259" key="21">
    <source>
        <dbReference type="PROSITE" id="PS51977"/>
    </source>
</evidence>
<dbReference type="InterPro" id="IPR002110">
    <property type="entry name" value="Ankyrin_rpt"/>
</dbReference>
<feature type="repeat" description="ANK" evidence="15">
    <location>
        <begin position="1444"/>
        <end position="1476"/>
    </location>
</feature>
<keyword evidence="11" id="KW-0238">DNA-binding</keyword>
<dbReference type="EC" id="2.4.2.-" evidence="16"/>
<dbReference type="eggNOG" id="KOG1037">
    <property type="taxonomic scope" value="Eukaryota"/>
</dbReference>
<dbReference type="GeneID" id="5028352"/>
<keyword evidence="5" id="KW-0479">Metal-binding</keyword>
<evidence type="ECO:0000256" key="3">
    <source>
        <dbReference type="ARBA" id="ARBA00022679"/>
    </source>
</evidence>
<evidence type="ECO:0000259" key="20">
    <source>
        <dbReference type="PROSITE" id="PS51060"/>
    </source>
</evidence>
<dbReference type="InterPro" id="IPR036930">
    <property type="entry name" value="WGR_dom_sf"/>
</dbReference>
<dbReference type="InterPro" id="IPR036616">
    <property type="entry name" value="Poly(ADP-ribose)pol_reg_dom_sf"/>
</dbReference>
<dbReference type="FunFam" id="1.25.40.20:FF:000833">
    <property type="entry name" value="Poly [ADP-ribose] polymerase"/>
    <property type="match status" value="1"/>
</dbReference>
<dbReference type="FunFam" id="3.90.228.10:FF:000019">
    <property type="entry name" value="Poly [ADP-ribose] polymerase"/>
    <property type="match status" value="1"/>
</dbReference>
<evidence type="ECO:0000256" key="13">
    <source>
        <dbReference type="ARBA" id="ARBA00024347"/>
    </source>
</evidence>
<keyword evidence="6" id="KW-0677">Repeat</keyword>
<dbReference type="eggNOG" id="KOG0504">
    <property type="taxonomic scope" value="Eukaryota"/>
</dbReference>
<comment type="catalytic activity">
    <reaction evidence="14">
        <text>NAD(+) + (ADP-D-ribosyl)n-acceptor = nicotinamide + (ADP-D-ribosyl)n+1-acceptor + H(+).</text>
        <dbReference type="EC" id="2.4.2.30"/>
    </reaction>
</comment>
<feature type="coiled-coil region" evidence="17">
    <location>
        <begin position="1986"/>
        <end position="2013"/>
    </location>
</feature>
<evidence type="ECO:0000256" key="4">
    <source>
        <dbReference type="ARBA" id="ARBA00022695"/>
    </source>
</evidence>
<evidence type="ECO:0000256" key="5">
    <source>
        <dbReference type="ARBA" id="ARBA00022723"/>
    </source>
</evidence>
<dbReference type="STRING" id="5888.A0CWK3"/>
<evidence type="ECO:0000256" key="17">
    <source>
        <dbReference type="SAM" id="Coils"/>
    </source>
</evidence>
<dbReference type="OrthoDB" id="2017365at2759"/>
<evidence type="ECO:0000256" key="10">
    <source>
        <dbReference type="ARBA" id="ARBA00023027"/>
    </source>
</evidence>
<feature type="compositionally biased region" description="Low complexity" evidence="18">
    <location>
        <begin position="1548"/>
        <end position="1560"/>
    </location>
</feature>
<dbReference type="Proteomes" id="UP000000600">
    <property type="component" value="Unassembled WGS sequence"/>
</dbReference>
<evidence type="ECO:0000259" key="19">
    <source>
        <dbReference type="PROSITE" id="PS51059"/>
    </source>
</evidence>
<dbReference type="EMBL" id="CT868207">
    <property type="protein sequence ID" value="CAK75170.1"/>
    <property type="molecule type" value="Genomic_DNA"/>
</dbReference>
<accession>A0CWK3</accession>
<dbReference type="CDD" id="cd07997">
    <property type="entry name" value="WGR_PARP"/>
    <property type="match status" value="1"/>
</dbReference>
<name>A0CWK3_PARTE</name>
<feature type="repeat" description="ANK" evidence="15">
    <location>
        <begin position="477"/>
        <end position="509"/>
    </location>
</feature>
<keyword evidence="10 16" id="KW-0520">NAD</keyword>
<dbReference type="GO" id="GO:0005730">
    <property type="term" value="C:nucleolus"/>
    <property type="evidence" value="ECO:0000318"/>
    <property type="project" value="GO_Central"/>
</dbReference>
<reference evidence="22 23" key="1">
    <citation type="journal article" date="2006" name="Nature">
        <title>Global trends of whole-genome duplications revealed by the ciliate Paramecium tetraurelia.</title>
        <authorList>
            <consortium name="Genoscope"/>
            <person name="Aury J.-M."/>
            <person name="Jaillon O."/>
            <person name="Duret L."/>
            <person name="Noel B."/>
            <person name="Jubin C."/>
            <person name="Porcel B.M."/>
            <person name="Segurens B."/>
            <person name="Daubin V."/>
            <person name="Anthouard V."/>
            <person name="Aiach N."/>
            <person name="Arnaiz O."/>
            <person name="Billaut A."/>
            <person name="Beisson J."/>
            <person name="Blanc I."/>
            <person name="Bouhouche K."/>
            <person name="Camara F."/>
            <person name="Duharcourt S."/>
            <person name="Guigo R."/>
            <person name="Gogendeau D."/>
            <person name="Katinka M."/>
            <person name="Keller A.-M."/>
            <person name="Kissmehl R."/>
            <person name="Klotz C."/>
            <person name="Koll F."/>
            <person name="Le Moue A."/>
            <person name="Lepere C."/>
            <person name="Malinsky S."/>
            <person name="Nowacki M."/>
            <person name="Nowak J.K."/>
            <person name="Plattner H."/>
            <person name="Poulain J."/>
            <person name="Ruiz F."/>
            <person name="Serrano V."/>
            <person name="Zagulski M."/>
            <person name="Dessen P."/>
            <person name="Betermier M."/>
            <person name="Weissenbach J."/>
            <person name="Scarpelli C."/>
            <person name="Schachter V."/>
            <person name="Sperling L."/>
            <person name="Meyer E."/>
            <person name="Cohen J."/>
            <person name="Wincker P."/>
        </authorList>
    </citation>
    <scope>NUCLEOTIDE SEQUENCE [LARGE SCALE GENOMIC DNA]</scope>
    <source>
        <strain evidence="22 23">Stock d4-2</strain>
    </source>
</reference>
<evidence type="ECO:0000256" key="16">
    <source>
        <dbReference type="RuleBase" id="RU362114"/>
    </source>
</evidence>
<evidence type="ECO:0000256" key="14">
    <source>
        <dbReference type="ARBA" id="ARBA00033987"/>
    </source>
</evidence>
<dbReference type="SUPFAM" id="SSF142921">
    <property type="entry name" value="WGR domain-like"/>
    <property type="match status" value="1"/>
</dbReference>
<keyword evidence="7" id="KW-0013">ADP-ribosylation</keyword>
<keyword evidence="12" id="KW-0539">Nucleus</keyword>
<feature type="domain" description="PARP alpha-helical" evidence="20">
    <location>
        <begin position="2156"/>
        <end position="2289"/>
    </location>
</feature>
<comment type="similarity">
    <text evidence="13">Belongs to the ARTD/PARP family.</text>
</comment>
<evidence type="ECO:0000256" key="12">
    <source>
        <dbReference type="ARBA" id="ARBA00023242"/>
    </source>
</evidence>
<dbReference type="PANTHER" id="PTHR10459">
    <property type="entry name" value="DNA LIGASE"/>
    <property type="match status" value="1"/>
</dbReference>
<dbReference type="Gene3D" id="1.25.40.20">
    <property type="entry name" value="Ankyrin repeat-containing domain"/>
    <property type="match status" value="7"/>
</dbReference>
<dbReference type="Gene3D" id="1.20.142.10">
    <property type="entry name" value="Poly(ADP-ribose) polymerase, regulatory domain"/>
    <property type="match status" value="1"/>
</dbReference>
<feature type="region of interest" description="Disordered" evidence="18">
    <location>
        <begin position="119"/>
        <end position="204"/>
    </location>
</feature>
<dbReference type="PRINTS" id="PR01415">
    <property type="entry name" value="ANKYRIN"/>
</dbReference>
<dbReference type="GO" id="GO:0008270">
    <property type="term" value="F:zinc ion binding"/>
    <property type="evidence" value="ECO:0007669"/>
    <property type="project" value="UniProtKB-KW"/>
</dbReference>
<feature type="region of interest" description="Disordered" evidence="18">
    <location>
        <begin position="1548"/>
        <end position="1587"/>
    </location>
</feature>
<evidence type="ECO:0000256" key="2">
    <source>
        <dbReference type="ARBA" id="ARBA00022676"/>
    </source>
</evidence>
<feature type="compositionally biased region" description="Acidic residues" evidence="18">
    <location>
        <begin position="1561"/>
        <end position="1576"/>
    </location>
</feature>
<dbReference type="Gene3D" id="3.90.228.10">
    <property type="match status" value="1"/>
</dbReference>
<dbReference type="InterPro" id="IPR004102">
    <property type="entry name" value="Poly(ADP-ribose)pol_reg_dom"/>
</dbReference>
<feature type="repeat" description="ANK" evidence="15">
    <location>
        <begin position="784"/>
        <end position="820"/>
    </location>
</feature>
<keyword evidence="23" id="KW-1185">Reference proteome</keyword>
<dbReference type="PROSITE" id="PS51059">
    <property type="entry name" value="PARP_CATALYTIC"/>
    <property type="match status" value="1"/>
</dbReference>
<dbReference type="Pfam" id="PF12796">
    <property type="entry name" value="Ank_2"/>
    <property type="match status" value="5"/>
</dbReference>
<evidence type="ECO:0000256" key="7">
    <source>
        <dbReference type="ARBA" id="ARBA00022765"/>
    </source>
</evidence>